<evidence type="ECO:0000313" key="1">
    <source>
        <dbReference type="EMBL" id="VDD25001.1"/>
    </source>
</evidence>
<protein>
    <submittedName>
        <fullName evidence="1">Uncharacterized protein</fullName>
    </submittedName>
</protein>
<dbReference type="InterPro" id="IPR016167">
    <property type="entry name" value="FAD-bd_PCMH_sub1"/>
</dbReference>
<dbReference type="EMBL" id="LR031874">
    <property type="protein sequence ID" value="VDD25001.1"/>
    <property type="molecule type" value="Genomic_DNA"/>
</dbReference>
<dbReference type="AlphaFoldDB" id="A0A3P6DN66"/>
<name>A0A3P6DN66_BRAOL</name>
<proteinExistence type="predicted"/>
<reference evidence="1" key="1">
    <citation type="submission" date="2018-11" db="EMBL/GenBank/DDBJ databases">
        <authorList>
            <consortium name="Genoscope - CEA"/>
            <person name="William W."/>
        </authorList>
    </citation>
    <scope>NUCLEOTIDE SEQUENCE</scope>
</reference>
<organism evidence="1">
    <name type="scientific">Brassica oleracea</name>
    <name type="common">Wild cabbage</name>
    <dbReference type="NCBI Taxonomy" id="3712"/>
    <lineage>
        <taxon>Eukaryota</taxon>
        <taxon>Viridiplantae</taxon>
        <taxon>Streptophyta</taxon>
        <taxon>Embryophyta</taxon>
        <taxon>Tracheophyta</taxon>
        <taxon>Spermatophyta</taxon>
        <taxon>Magnoliopsida</taxon>
        <taxon>eudicotyledons</taxon>
        <taxon>Gunneridae</taxon>
        <taxon>Pentapetalae</taxon>
        <taxon>rosids</taxon>
        <taxon>malvids</taxon>
        <taxon>Brassicales</taxon>
        <taxon>Brassicaceae</taxon>
        <taxon>Brassiceae</taxon>
        <taxon>Brassica</taxon>
    </lineage>
</organism>
<sequence>MKKSKALTAISFLALYFSFYTITLISSTSLQDDFINCLHENTNVDFPLVKTFFTPERNASMFNKVLESRAQNLRYLTTSMPKP</sequence>
<accession>A0A3P6DN66</accession>
<gene>
    <name evidence="1" type="ORF">BOLC2T10532H</name>
</gene>
<dbReference type="Gene3D" id="3.30.43.10">
    <property type="entry name" value="Uridine Diphospho-n-acetylenolpyruvylglucosamine Reductase, domain 2"/>
    <property type="match status" value="1"/>
</dbReference>